<evidence type="ECO:0000256" key="1">
    <source>
        <dbReference type="SAM" id="MobiDB-lite"/>
    </source>
</evidence>
<keyword evidence="4" id="KW-1185">Reference proteome</keyword>
<organism evidence="3 4">
    <name type="scientific">Meloidogyne graminicola</name>
    <dbReference type="NCBI Taxonomy" id="189291"/>
    <lineage>
        <taxon>Eukaryota</taxon>
        <taxon>Metazoa</taxon>
        <taxon>Ecdysozoa</taxon>
        <taxon>Nematoda</taxon>
        <taxon>Chromadorea</taxon>
        <taxon>Rhabditida</taxon>
        <taxon>Tylenchina</taxon>
        <taxon>Tylenchomorpha</taxon>
        <taxon>Tylenchoidea</taxon>
        <taxon>Meloidogynidae</taxon>
        <taxon>Meloidogyninae</taxon>
        <taxon>Meloidogyne</taxon>
    </lineage>
</organism>
<sequence>IEMRIILIYSFLLFFFVDFIFTVEKNYYDILGVDELYKSISNPKNKAYGESSSSRGKGKKPKQQQATSNRPNLNVDYRLYVIYDKIVAEIKQNNNIINCNNIKIKGNTNYIRIYEVFIKSKLLKIRIFGYDYNNISKKRNTENKFYQNNVPNSQHFAQSFESKNTQNEVNSIERGSPGVRGTLG</sequence>
<feature type="non-terminal residue" evidence="3">
    <location>
        <position position="1"/>
    </location>
</feature>
<gene>
    <name evidence="3" type="ORF">Mgra_00001445</name>
</gene>
<dbReference type="EMBL" id="JABEBT010000007">
    <property type="protein sequence ID" value="KAF7639215.1"/>
    <property type="molecule type" value="Genomic_DNA"/>
</dbReference>
<proteinExistence type="predicted"/>
<accession>A0A8T0A1E2</accession>
<feature type="region of interest" description="Disordered" evidence="1">
    <location>
        <begin position="163"/>
        <end position="184"/>
    </location>
</feature>
<protein>
    <submittedName>
        <fullName evidence="3">Uncharacterized protein</fullName>
    </submittedName>
</protein>
<keyword evidence="2" id="KW-1133">Transmembrane helix</keyword>
<evidence type="ECO:0000313" key="3">
    <source>
        <dbReference type="EMBL" id="KAF7639215.1"/>
    </source>
</evidence>
<reference evidence="3" key="1">
    <citation type="journal article" date="2020" name="Ecol. Evol.">
        <title>Genome structure and content of the rice root-knot nematode (Meloidogyne graminicola).</title>
        <authorList>
            <person name="Phan N.T."/>
            <person name="Danchin E.G.J."/>
            <person name="Klopp C."/>
            <person name="Perfus-Barbeoch L."/>
            <person name="Kozlowski D.K."/>
            <person name="Koutsovoulos G.D."/>
            <person name="Lopez-Roques C."/>
            <person name="Bouchez O."/>
            <person name="Zahm M."/>
            <person name="Besnard G."/>
            <person name="Bellafiore S."/>
        </authorList>
    </citation>
    <scope>NUCLEOTIDE SEQUENCE</scope>
    <source>
        <strain evidence="3">VN-18</strain>
    </source>
</reference>
<keyword evidence="2" id="KW-0472">Membrane</keyword>
<feature type="transmembrane region" description="Helical" evidence="2">
    <location>
        <begin position="6"/>
        <end position="23"/>
    </location>
</feature>
<evidence type="ECO:0000256" key="2">
    <source>
        <dbReference type="SAM" id="Phobius"/>
    </source>
</evidence>
<name>A0A8T0A1E2_9BILA</name>
<comment type="caution">
    <text evidence="3">The sequence shown here is derived from an EMBL/GenBank/DDBJ whole genome shotgun (WGS) entry which is preliminary data.</text>
</comment>
<keyword evidence="2" id="KW-0812">Transmembrane</keyword>
<feature type="region of interest" description="Disordered" evidence="1">
    <location>
        <begin position="47"/>
        <end position="68"/>
    </location>
</feature>
<evidence type="ECO:0000313" key="4">
    <source>
        <dbReference type="Proteomes" id="UP000605970"/>
    </source>
</evidence>
<dbReference type="Proteomes" id="UP000605970">
    <property type="component" value="Unassembled WGS sequence"/>
</dbReference>
<dbReference type="AlphaFoldDB" id="A0A8T0A1E2"/>